<evidence type="ECO:0000313" key="2">
    <source>
        <dbReference type="EMBL" id="KAB0791049.1"/>
    </source>
</evidence>
<keyword evidence="1" id="KW-1133">Transmembrane helix</keyword>
<proteinExistence type="predicted"/>
<evidence type="ECO:0000256" key="1">
    <source>
        <dbReference type="SAM" id="Phobius"/>
    </source>
</evidence>
<accession>A0A5N4A173</accession>
<dbReference type="AlphaFoldDB" id="A0A5N4A173"/>
<feature type="transmembrane region" description="Helical" evidence="1">
    <location>
        <begin position="129"/>
        <end position="153"/>
    </location>
</feature>
<evidence type="ECO:0000313" key="3">
    <source>
        <dbReference type="Proteomes" id="UP000327044"/>
    </source>
</evidence>
<comment type="caution">
    <text evidence="2">The sequence shown here is derived from an EMBL/GenBank/DDBJ whole genome shotgun (WGS) entry which is preliminary data.</text>
</comment>
<keyword evidence="3" id="KW-1185">Reference proteome</keyword>
<name>A0A5N4A173_PHOPY</name>
<dbReference type="Proteomes" id="UP000327044">
    <property type="component" value="Unassembled WGS sequence"/>
</dbReference>
<keyword evidence="1" id="KW-0812">Transmembrane</keyword>
<sequence length="159" mass="18203">MSTLVDSQVEGVHPKSVTDLDQKRGRFIRSASIDRIMQFNLYNVCAQYYQPLPAIILWLKSSQTLIDRYITLLKAIFVLSLSYAQARTKTFVLRICPSFLVVSVYLSVLVIATQFFACLYLILNIYLPLGVVFQISCISIISFINSILSFQYLKIESRK</sequence>
<protein>
    <submittedName>
        <fullName evidence="2">Uncharacterized protein</fullName>
    </submittedName>
</protein>
<keyword evidence="1" id="KW-0472">Membrane</keyword>
<dbReference type="EMBL" id="VVIM01000011">
    <property type="protein sequence ID" value="KAB0791049.1"/>
    <property type="molecule type" value="Genomic_DNA"/>
</dbReference>
<feature type="transmembrane region" description="Helical" evidence="1">
    <location>
        <begin position="98"/>
        <end position="123"/>
    </location>
</feature>
<dbReference type="InParanoid" id="A0A5N4A173"/>
<reference evidence="2 3" key="1">
    <citation type="journal article" date="2018" name="Elife">
        <title>Firefly genomes illuminate parallel origins of bioluminescence in beetles.</title>
        <authorList>
            <person name="Fallon T.R."/>
            <person name="Lower S.E."/>
            <person name="Chang C.H."/>
            <person name="Bessho-Uehara M."/>
            <person name="Martin G.J."/>
            <person name="Bewick A.J."/>
            <person name="Behringer M."/>
            <person name="Debat H.J."/>
            <person name="Wong I."/>
            <person name="Day J.C."/>
            <person name="Suvorov A."/>
            <person name="Silva C.J."/>
            <person name="Stanger-Hall K.F."/>
            <person name="Hall D.W."/>
            <person name="Schmitz R.J."/>
            <person name="Nelson D.R."/>
            <person name="Lewis S.M."/>
            <person name="Shigenobu S."/>
            <person name="Bybee S.M."/>
            <person name="Larracuente A.M."/>
            <person name="Oba Y."/>
            <person name="Weng J.K."/>
        </authorList>
    </citation>
    <scope>NUCLEOTIDE SEQUENCE [LARGE SCALE GENOMIC DNA]</scope>
    <source>
        <strain evidence="2">1611_PpyrPB1</strain>
        <tissue evidence="2">Whole body</tissue>
    </source>
</reference>
<organism evidence="2 3">
    <name type="scientific">Photinus pyralis</name>
    <name type="common">Common eastern firefly</name>
    <name type="synonym">Lampyris pyralis</name>
    <dbReference type="NCBI Taxonomy" id="7054"/>
    <lineage>
        <taxon>Eukaryota</taxon>
        <taxon>Metazoa</taxon>
        <taxon>Ecdysozoa</taxon>
        <taxon>Arthropoda</taxon>
        <taxon>Hexapoda</taxon>
        <taxon>Insecta</taxon>
        <taxon>Pterygota</taxon>
        <taxon>Neoptera</taxon>
        <taxon>Endopterygota</taxon>
        <taxon>Coleoptera</taxon>
        <taxon>Polyphaga</taxon>
        <taxon>Elateriformia</taxon>
        <taxon>Elateroidea</taxon>
        <taxon>Lampyridae</taxon>
        <taxon>Lampyrinae</taxon>
        <taxon>Photinus</taxon>
    </lineage>
</organism>
<gene>
    <name evidence="2" type="ORF">PPYR_02849</name>
</gene>